<proteinExistence type="predicted"/>
<keyword evidence="1" id="KW-1185">Reference proteome</keyword>
<name>A0A1I8G7D6_9PLAT</name>
<organism evidence="1 2">
    <name type="scientific">Macrostomum lignano</name>
    <dbReference type="NCBI Taxonomy" id="282301"/>
    <lineage>
        <taxon>Eukaryota</taxon>
        <taxon>Metazoa</taxon>
        <taxon>Spiralia</taxon>
        <taxon>Lophotrochozoa</taxon>
        <taxon>Platyhelminthes</taxon>
        <taxon>Rhabditophora</taxon>
        <taxon>Macrostomorpha</taxon>
        <taxon>Macrostomida</taxon>
        <taxon>Macrostomidae</taxon>
        <taxon>Macrostomum</taxon>
    </lineage>
</organism>
<dbReference type="AlphaFoldDB" id="A0A1I8G7D6"/>
<dbReference type="WBParaSite" id="maker-uti_cns_0048003-snap-gene-0.4-mRNA-1">
    <property type="protein sequence ID" value="maker-uti_cns_0048003-snap-gene-0.4-mRNA-1"/>
    <property type="gene ID" value="maker-uti_cns_0048003-snap-gene-0.4"/>
</dbReference>
<evidence type="ECO:0000313" key="2">
    <source>
        <dbReference type="WBParaSite" id="maker-uti_cns_0000990-snap-gene-0.3-mRNA-1"/>
    </source>
</evidence>
<dbReference type="Proteomes" id="UP000095280">
    <property type="component" value="Unplaced"/>
</dbReference>
<protein>
    <submittedName>
        <fullName evidence="2 3">Ig-like domain-containing protein</fullName>
    </submittedName>
</protein>
<accession>A0A1I8G7D6</accession>
<reference evidence="2 3" key="1">
    <citation type="submission" date="2016-11" db="UniProtKB">
        <authorList>
            <consortium name="WormBaseParasite"/>
        </authorList>
    </citation>
    <scope>IDENTIFICATION</scope>
</reference>
<sequence length="143" mass="16132">MLRAPNRPSVVRKGREYYRVTQSGINCAKEETIYIAHEDLTHQRLFRRNSDENFPLQVQEMVKGSKVCRDASGAINLDLCSVRAELQATGELRVWWTGPDRFVNQMIVSPTSGAFTLITNSLEIVNTPKCEVTVKFGCVSILL</sequence>
<dbReference type="WBParaSite" id="maker-uti_cns_0000990-snap-gene-0.3-mRNA-1">
    <property type="protein sequence ID" value="maker-uti_cns_0000990-snap-gene-0.3-mRNA-1"/>
    <property type="gene ID" value="maker-uti_cns_0000990-snap-gene-0.3"/>
</dbReference>
<evidence type="ECO:0000313" key="1">
    <source>
        <dbReference type="Proteomes" id="UP000095280"/>
    </source>
</evidence>
<evidence type="ECO:0000313" key="3">
    <source>
        <dbReference type="WBParaSite" id="maker-uti_cns_0048003-snap-gene-0.4-mRNA-1"/>
    </source>
</evidence>